<dbReference type="SMART" id="SM00854">
    <property type="entry name" value="PGA_cap"/>
    <property type="match status" value="1"/>
</dbReference>
<dbReference type="InterPro" id="IPR052169">
    <property type="entry name" value="CW_Biosynth-Accessory"/>
</dbReference>
<comment type="similarity">
    <text evidence="1">Belongs to the CapA family.</text>
</comment>
<evidence type="ECO:0000313" key="5">
    <source>
        <dbReference type="Proteomes" id="UP000309676"/>
    </source>
</evidence>
<protein>
    <submittedName>
        <fullName evidence="4">CapA family protein</fullName>
    </submittedName>
</protein>
<dbReference type="CDD" id="cd07381">
    <property type="entry name" value="MPP_CapA"/>
    <property type="match status" value="1"/>
</dbReference>
<reference evidence="4 5" key="1">
    <citation type="submission" date="2019-05" db="EMBL/GenBank/DDBJ databases">
        <authorList>
            <person name="Narsing Rao M.P."/>
            <person name="Li W.J."/>
        </authorList>
    </citation>
    <scope>NUCLEOTIDE SEQUENCE [LARGE SCALE GENOMIC DNA]</scope>
    <source>
        <strain evidence="4 5">SYSU_K30003</strain>
    </source>
</reference>
<name>A0A5R9GPP4_9BACL</name>
<comment type="caution">
    <text evidence="4">The sequence shown here is derived from an EMBL/GenBank/DDBJ whole genome shotgun (WGS) entry which is preliminary data.</text>
</comment>
<evidence type="ECO:0000259" key="3">
    <source>
        <dbReference type="SMART" id="SM00854"/>
    </source>
</evidence>
<dbReference type="PANTHER" id="PTHR33393:SF13">
    <property type="entry name" value="PGA BIOSYNTHESIS PROTEIN CAPA"/>
    <property type="match status" value="1"/>
</dbReference>
<gene>
    <name evidence="4" type="ORF">FE782_02940</name>
</gene>
<feature type="region of interest" description="Disordered" evidence="2">
    <location>
        <begin position="1"/>
        <end position="34"/>
    </location>
</feature>
<feature type="compositionally biased region" description="Basic and acidic residues" evidence="2">
    <location>
        <begin position="8"/>
        <end position="25"/>
    </location>
</feature>
<feature type="compositionally biased region" description="Acidic residues" evidence="2">
    <location>
        <begin position="84"/>
        <end position="105"/>
    </location>
</feature>
<dbReference type="PANTHER" id="PTHR33393">
    <property type="entry name" value="POLYGLUTAMINE SYNTHESIS ACCESSORY PROTEIN RV0574C-RELATED"/>
    <property type="match status" value="1"/>
</dbReference>
<evidence type="ECO:0000313" key="4">
    <source>
        <dbReference type="EMBL" id="TLS54315.1"/>
    </source>
</evidence>
<sequence>MCYNDRMQWGEKEQVGMSRTRTETMRRRRASSRRRKLAALNAVLLVAVGVVVAWNVWASNSGGDTADGRPMQESAAGPTPGESEAPDDEAAAPEEPADEMGDDGEGTAGQETSTDGEATEPGAGPGSETPETETPGAGGDGGRVKLAFVGDVLLGEYVGTLLERHGFDYPYTHVKGQLQGADLAIANLETSVTSLGGEKPGKKQYEFRSDPDALPAFKEAGFDLVNLANNHTLDFGPDALRDTMKHLEESELLHVGAGETMDEAYTPVYVEKNGLRIAVFGFTRVVPDVSWKVGKNSLGLAETYDYTEPVKAIKKAAEEADLVVVMAHWGEERAQEPHPEKQVDLGRRFVDAGADLVVGSHPHVLQGFERYGGGWIAYSLGNFIFTKSKDPLTYEAAILEAECGEGGDCSLKLTPYFADTPQPQPMPPERTKELLARLDQLSVGASVDAEGKIEPDDE</sequence>
<dbReference type="InterPro" id="IPR019079">
    <property type="entry name" value="Capsule_synth_CapA"/>
</dbReference>
<proteinExistence type="inferred from homology"/>
<feature type="region of interest" description="Disordered" evidence="2">
    <location>
        <begin position="60"/>
        <end position="142"/>
    </location>
</feature>
<evidence type="ECO:0000256" key="1">
    <source>
        <dbReference type="ARBA" id="ARBA00005662"/>
    </source>
</evidence>
<dbReference type="SUPFAM" id="SSF56300">
    <property type="entry name" value="Metallo-dependent phosphatases"/>
    <property type="match status" value="1"/>
</dbReference>
<keyword evidence="5" id="KW-1185">Reference proteome</keyword>
<organism evidence="4 5">
    <name type="scientific">Paenibacillus antri</name>
    <dbReference type="NCBI Taxonomy" id="2582848"/>
    <lineage>
        <taxon>Bacteria</taxon>
        <taxon>Bacillati</taxon>
        <taxon>Bacillota</taxon>
        <taxon>Bacilli</taxon>
        <taxon>Bacillales</taxon>
        <taxon>Paenibacillaceae</taxon>
        <taxon>Paenibacillus</taxon>
    </lineage>
</organism>
<dbReference type="InterPro" id="IPR029052">
    <property type="entry name" value="Metallo-depent_PP-like"/>
</dbReference>
<dbReference type="AlphaFoldDB" id="A0A5R9GPP4"/>
<evidence type="ECO:0000256" key="2">
    <source>
        <dbReference type="SAM" id="MobiDB-lite"/>
    </source>
</evidence>
<dbReference type="Proteomes" id="UP000309676">
    <property type="component" value="Unassembled WGS sequence"/>
</dbReference>
<accession>A0A5R9GPP4</accession>
<dbReference type="Gene3D" id="3.60.21.10">
    <property type="match status" value="1"/>
</dbReference>
<dbReference type="Pfam" id="PF09587">
    <property type="entry name" value="PGA_cap"/>
    <property type="match status" value="1"/>
</dbReference>
<dbReference type="EMBL" id="VCIW01000001">
    <property type="protein sequence ID" value="TLS54315.1"/>
    <property type="molecule type" value="Genomic_DNA"/>
</dbReference>
<feature type="domain" description="Capsule synthesis protein CapA" evidence="3">
    <location>
        <begin position="145"/>
        <end position="387"/>
    </location>
</feature>